<protein>
    <submittedName>
        <fullName evidence="2">DNA-binding protein ESCAROLA</fullName>
    </submittedName>
</protein>
<keyword evidence="3" id="KW-1185">Reference proteome</keyword>
<reference evidence="2 3" key="3">
    <citation type="submission" date="2019-11" db="EMBL/GenBank/DDBJ databases">
        <title>A de novo genome assembly of a pear dwarfing rootstock.</title>
        <authorList>
            <person name="Wang F."/>
            <person name="Wang J."/>
            <person name="Li S."/>
            <person name="Zhang Y."/>
            <person name="Fang M."/>
            <person name="Ma L."/>
            <person name="Zhao Y."/>
            <person name="Jiang S."/>
        </authorList>
    </citation>
    <scope>NUCLEOTIDE SEQUENCE [LARGE SCALE GENOMIC DNA]</scope>
    <source>
        <strain evidence="2">S2</strain>
        <tissue evidence="2">Leaf</tissue>
    </source>
</reference>
<evidence type="ECO:0000313" key="3">
    <source>
        <dbReference type="Proteomes" id="UP000327157"/>
    </source>
</evidence>
<evidence type="ECO:0000313" key="2">
    <source>
        <dbReference type="EMBL" id="KAB2631991.1"/>
    </source>
</evidence>
<keyword evidence="2" id="KW-0238">DNA-binding</keyword>
<reference evidence="2 3" key="1">
    <citation type="submission" date="2019-09" db="EMBL/GenBank/DDBJ databases">
        <authorList>
            <person name="Ou C."/>
        </authorList>
    </citation>
    <scope>NUCLEOTIDE SEQUENCE [LARGE SCALE GENOMIC DNA]</scope>
    <source>
        <strain evidence="2">S2</strain>
        <tissue evidence="2">Leaf</tissue>
    </source>
</reference>
<organism evidence="2 3">
    <name type="scientific">Pyrus ussuriensis x Pyrus communis</name>
    <dbReference type="NCBI Taxonomy" id="2448454"/>
    <lineage>
        <taxon>Eukaryota</taxon>
        <taxon>Viridiplantae</taxon>
        <taxon>Streptophyta</taxon>
        <taxon>Embryophyta</taxon>
        <taxon>Tracheophyta</taxon>
        <taxon>Spermatophyta</taxon>
        <taxon>Magnoliopsida</taxon>
        <taxon>eudicotyledons</taxon>
        <taxon>Gunneridae</taxon>
        <taxon>Pentapetalae</taxon>
        <taxon>rosids</taxon>
        <taxon>fabids</taxon>
        <taxon>Rosales</taxon>
        <taxon>Rosaceae</taxon>
        <taxon>Amygdaloideae</taxon>
        <taxon>Maleae</taxon>
        <taxon>Pyrus</taxon>
    </lineage>
</organism>
<accession>A0A5N5I0K7</accession>
<dbReference type="Proteomes" id="UP000327157">
    <property type="component" value="Chromosome 6"/>
</dbReference>
<proteinExistence type="predicted"/>
<comment type="caution">
    <text evidence="2">The sequence shown here is derived from an EMBL/GenBank/DDBJ whole genome shotgun (WGS) entry which is preliminary data.</text>
</comment>
<reference evidence="3" key="2">
    <citation type="submission" date="2019-10" db="EMBL/GenBank/DDBJ databases">
        <title>A de novo genome assembly of a pear dwarfing rootstock.</title>
        <authorList>
            <person name="Wang F."/>
            <person name="Wang J."/>
            <person name="Li S."/>
            <person name="Zhang Y."/>
            <person name="Fang M."/>
            <person name="Ma L."/>
            <person name="Zhao Y."/>
            <person name="Jiang S."/>
        </authorList>
    </citation>
    <scope>NUCLEOTIDE SEQUENCE [LARGE SCALE GENOMIC DNA]</scope>
</reference>
<evidence type="ECO:0000256" key="1">
    <source>
        <dbReference type="SAM" id="MobiDB-lite"/>
    </source>
</evidence>
<gene>
    <name evidence="2" type="ORF">D8674_028238</name>
</gene>
<dbReference type="AlphaFoldDB" id="A0A5N5I0K7"/>
<feature type="region of interest" description="Disordered" evidence="1">
    <location>
        <begin position="1"/>
        <end position="20"/>
    </location>
</feature>
<name>A0A5N5I0K7_9ROSA</name>
<sequence length="88" mass="9121">MSGSETGVMTSREPFLQKSPLQSQSAIQSMRWNFSPDGGSALYKPVAAATSPAYQSSAAASGGGAVVQGAPERVQLWPLLLLLLLGLT</sequence>
<dbReference type="GO" id="GO:0003677">
    <property type="term" value="F:DNA binding"/>
    <property type="evidence" value="ECO:0007669"/>
    <property type="project" value="UniProtKB-KW"/>
</dbReference>
<dbReference type="EMBL" id="SMOL01000120">
    <property type="protein sequence ID" value="KAB2631991.1"/>
    <property type="molecule type" value="Genomic_DNA"/>
</dbReference>